<dbReference type="InterPro" id="IPR001584">
    <property type="entry name" value="Integrase_cat-core"/>
</dbReference>
<accession>A0A8R2QY15</accession>
<keyword evidence="13" id="KW-1185">Reference proteome</keyword>
<dbReference type="PANTHER" id="PTHR37984">
    <property type="entry name" value="PROTEIN CBG26694"/>
    <property type="match status" value="1"/>
</dbReference>
<dbReference type="SUPFAM" id="SSF53098">
    <property type="entry name" value="Ribonuclease H-like"/>
    <property type="match status" value="1"/>
</dbReference>
<dbReference type="Gene3D" id="3.10.10.10">
    <property type="entry name" value="HIV Type 1 Reverse Transcriptase, subunit A, domain 1"/>
    <property type="match status" value="1"/>
</dbReference>
<dbReference type="PROSITE" id="PS50878">
    <property type="entry name" value="RT_POL"/>
    <property type="match status" value="1"/>
</dbReference>
<proteinExistence type="predicted"/>
<reference evidence="13" key="1">
    <citation type="journal article" date="2008" name="Insect Biochem. Mol. Biol.">
        <title>The genome of a lepidopteran model insect, the silkworm Bombyx mori.</title>
        <authorList>
            <consortium name="International Silkworm Genome Consortium"/>
        </authorList>
    </citation>
    <scope>NUCLEOTIDE SEQUENCE [LARGE SCALE GENOMIC DNA]</scope>
    <source>
        <strain evidence="13">p50T</strain>
    </source>
</reference>
<dbReference type="GO" id="GO:0003964">
    <property type="term" value="F:RNA-directed DNA polymerase activity"/>
    <property type="evidence" value="ECO:0007669"/>
    <property type="project" value="UniProtKB-EC"/>
</dbReference>
<dbReference type="GO" id="GO:0042575">
    <property type="term" value="C:DNA polymerase complex"/>
    <property type="evidence" value="ECO:0007669"/>
    <property type="project" value="UniProtKB-ARBA"/>
</dbReference>
<reference evidence="12" key="2">
    <citation type="submission" date="2022-06" db="UniProtKB">
        <authorList>
            <consortium name="EnsemblMetazoa"/>
        </authorList>
    </citation>
    <scope>IDENTIFICATION</scope>
    <source>
        <strain evidence="12">p50T (Dazao)</strain>
    </source>
</reference>
<feature type="domain" description="Integrase catalytic" evidence="11">
    <location>
        <begin position="994"/>
        <end position="1181"/>
    </location>
</feature>
<dbReference type="InterPro" id="IPR050951">
    <property type="entry name" value="Retrovirus_Pol_polyprotein"/>
</dbReference>
<dbReference type="InterPro" id="IPR021109">
    <property type="entry name" value="Peptidase_aspartic_dom_sf"/>
</dbReference>
<feature type="compositionally biased region" description="Basic residues" evidence="8">
    <location>
        <begin position="208"/>
        <end position="230"/>
    </location>
</feature>
<feature type="region of interest" description="Disordered" evidence="8">
    <location>
        <begin position="201"/>
        <end position="232"/>
    </location>
</feature>
<dbReference type="PROSITE" id="PS50175">
    <property type="entry name" value="ASP_PROT_RETROV"/>
    <property type="match status" value="1"/>
</dbReference>
<keyword evidence="2" id="KW-0808">Transferase</keyword>
<dbReference type="GO" id="GO:0004519">
    <property type="term" value="F:endonuclease activity"/>
    <property type="evidence" value="ECO:0007669"/>
    <property type="project" value="UniProtKB-KW"/>
</dbReference>
<dbReference type="InterPro" id="IPR041588">
    <property type="entry name" value="Integrase_H2C2"/>
</dbReference>
<dbReference type="CDD" id="cd01647">
    <property type="entry name" value="RT_LTR"/>
    <property type="match status" value="1"/>
</dbReference>
<dbReference type="SUPFAM" id="SSF56672">
    <property type="entry name" value="DNA/RNA polymerases"/>
    <property type="match status" value="1"/>
</dbReference>
<dbReference type="Gene3D" id="2.40.70.10">
    <property type="entry name" value="Acid Proteases"/>
    <property type="match status" value="1"/>
</dbReference>
<dbReference type="InterPro" id="IPR000477">
    <property type="entry name" value="RT_dom"/>
</dbReference>
<dbReference type="PANTHER" id="PTHR37984:SF5">
    <property type="entry name" value="PROTEIN NYNRIN-LIKE"/>
    <property type="match status" value="1"/>
</dbReference>
<dbReference type="Gene3D" id="3.30.420.10">
    <property type="entry name" value="Ribonuclease H-like superfamily/Ribonuclease H"/>
    <property type="match status" value="1"/>
</dbReference>
<sequence>MASPVAATDLTTFSSPPSHLRIPPFWPEKPAIWFAQVEGQFAVMRITDDATKFYHILSNLDRQYAAEVEDILTSPPDYNRLKDELIKRLSVSQENKVKQLLMHEQLGSRKPSQFLRHLQHLAGPEIPEDFVKTIWTSRLPTGLQPIIASQPSLSLDALAALADRVNDIATPAPQVTSATTSTNIDELTQHVAELTKQVSALTAQVNHHPSRGQRRPTKQQRSRSSSRRRSQSNYRQHPICWYHFKYGTKTVRCVQPCDYKASENSQQSGQSLMATQDCRNTTGRLFITDSKTKNQFLIDTGSDICVYPVSALRERRYKTSFQLSAANGSVIDTYGYIELNLNLGLRRDFPWRFVVADVTMAIIGVDFLSHYNLIVDISNQQLIDTLTNLKFVTSICKNNCLVTSVKIPTGGSGRYHNILAQYPEITRPAGTPGIVRHHTTHHIITTPGPPVSLPPRRLAPDKLRIAKQEFDAMLRNGTARPSCSPWASPLHLVSKKKDDGWRPCGDYRSLNARTIPDKYPIRHIHDFSHCLSGCTIFSVVDLQKAYNQIPVAKDDILKTAITTPFGLFEFPYMTFGLRNAAQTFQRFADEMTRGLDFTFPYIDDFLIFSRSAQEHEDHLHQLFTRMKEYGVLVNTTKCVFGVPEVTFLGYQISEKGTKPLVSKVEAIAKFPVPKTVRELRRFLGMINFYRRFLPNAAQIQAPLNALLVGSVKGAQPVVIEGKSLQAFQDCKTSLCNAALLAHPDTQAKLSLVTDASDSAIGGVLQQLKGGDWQPLAFFSRKLSPSQSKYSPYDRELLAIYESIKYFRHMLEATNFTVYTDHKPLCYAFQQPKHNCSPRQYRHLDFISQFTTDIRFVSGKDNLVADTLSRICELQMPVDLEEMAKLQTTDPELAEHLSGGTSLRLTKMSVPGSQAVLYCDVSTQMPRPFVPREMRQKVFQCLHSLSHPGPNASAKLVAQRFVWPLMRKNCREWSKACLNCQRSKVTRHVTAPVGRHDLPSARFKHVHLDLIGPLPPAGDYRYCLTAVDRFTRWAEAVPLTDITAKTVATAFISCWVSRYGCPVEVVTDRGRQFESDLFQRLSKSIGFDHRKTTAYHPQCNGLVERFHRQLKAAITCHADANWTETLPLVLLGIRTAFKEDLQTSSAELVYVYRWYDLNINNAMIDLSDRSSLRPAKINDYPDLNYRIDFFYLSIYPSDHRRSLLGIVHYEASPQSAYAVCIAFPVE</sequence>
<keyword evidence="7" id="KW-0511">Multifunctional enzyme</keyword>
<dbReference type="EC" id="2.7.7.49" evidence="1"/>
<evidence type="ECO:0000259" key="11">
    <source>
        <dbReference type="PROSITE" id="PS50994"/>
    </source>
</evidence>
<organism evidence="12 13">
    <name type="scientific">Bombyx mori</name>
    <name type="common">Silk moth</name>
    <dbReference type="NCBI Taxonomy" id="7091"/>
    <lineage>
        <taxon>Eukaryota</taxon>
        <taxon>Metazoa</taxon>
        <taxon>Ecdysozoa</taxon>
        <taxon>Arthropoda</taxon>
        <taxon>Hexapoda</taxon>
        <taxon>Insecta</taxon>
        <taxon>Pterygota</taxon>
        <taxon>Neoptera</taxon>
        <taxon>Endopterygota</taxon>
        <taxon>Lepidoptera</taxon>
        <taxon>Glossata</taxon>
        <taxon>Ditrysia</taxon>
        <taxon>Bombycoidea</taxon>
        <taxon>Bombycidae</taxon>
        <taxon>Bombycinae</taxon>
        <taxon>Bombyx</taxon>
    </lineage>
</organism>
<dbReference type="FunFam" id="2.40.70.10:FF:000130">
    <property type="entry name" value="Retrovirus-related Pol polyprotein from transposon opus-like Protein"/>
    <property type="match status" value="1"/>
</dbReference>
<keyword evidence="4" id="KW-0540">Nuclease</keyword>
<dbReference type="PROSITE" id="PS50994">
    <property type="entry name" value="INTEGRASE"/>
    <property type="match status" value="1"/>
</dbReference>
<keyword evidence="6" id="KW-0378">Hydrolase</keyword>
<evidence type="ECO:0000256" key="8">
    <source>
        <dbReference type="SAM" id="MobiDB-lite"/>
    </source>
</evidence>
<dbReference type="GO" id="GO:0015074">
    <property type="term" value="P:DNA integration"/>
    <property type="evidence" value="ECO:0007669"/>
    <property type="project" value="InterPro"/>
</dbReference>
<evidence type="ECO:0000256" key="6">
    <source>
        <dbReference type="ARBA" id="ARBA00022801"/>
    </source>
</evidence>
<dbReference type="FunFam" id="3.30.70.270:FF:000020">
    <property type="entry name" value="Transposon Tf2-6 polyprotein-like Protein"/>
    <property type="match status" value="1"/>
</dbReference>
<dbReference type="InterPro" id="IPR041577">
    <property type="entry name" value="RT_RNaseH_2"/>
</dbReference>
<evidence type="ECO:0000259" key="9">
    <source>
        <dbReference type="PROSITE" id="PS50175"/>
    </source>
</evidence>
<dbReference type="CDD" id="cd09274">
    <property type="entry name" value="RNase_HI_RT_Ty3"/>
    <property type="match status" value="1"/>
</dbReference>
<keyword evidence="5" id="KW-0255">Endonuclease</keyword>
<dbReference type="FunFam" id="3.30.420.10:FF:000032">
    <property type="entry name" value="Retrovirus-related Pol polyprotein from transposon 297-like Protein"/>
    <property type="match status" value="1"/>
</dbReference>
<dbReference type="Pfam" id="PF17919">
    <property type="entry name" value="RT_RNaseH_2"/>
    <property type="match status" value="1"/>
</dbReference>
<dbReference type="Gene3D" id="3.30.70.270">
    <property type="match status" value="2"/>
</dbReference>
<dbReference type="GO" id="GO:0004190">
    <property type="term" value="F:aspartic-type endopeptidase activity"/>
    <property type="evidence" value="ECO:0007669"/>
    <property type="project" value="InterPro"/>
</dbReference>
<evidence type="ECO:0000259" key="10">
    <source>
        <dbReference type="PROSITE" id="PS50878"/>
    </source>
</evidence>
<feature type="domain" description="Reverse transcriptase" evidence="10">
    <location>
        <begin position="474"/>
        <end position="652"/>
    </location>
</feature>
<evidence type="ECO:0000313" key="13">
    <source>
        <dbReference type="Proteomes" id="UP000005204"/>
    </source>
</evidence>
<protein>
    <recommendedName>
        <fullName evidence="1">RNA-directed DNA polymerase</fullName>
        <ecNumber evidence="1">2.7.7.49</ecNumber>
    </recommendedName>
</protein>
<evidence type="ECO:0000256" key="2">
    <source>
        <dbReference type="ARBA" id="ARBA00022679"/>
    </source>
</evidence>
<evidence type="ECO:0000256" key="1">
    <source>
        <dbReference type="ARBA" id="ARBA00012493"/>
    </source>
</evidence>
<evidence type="ECO:0000313" key="12">
    <source>
        <dbReference type="EnsemblMetazoa" id="XP_037870131.1"/>
    </source>
</evidence>
<dbReference type="InterPro" id="IPR001995">
    <property type="entry name" value="Peptidase_A2_cat"/>
</dbReference>
<dbReference type="InterPro" id="IPR043502">
    <property type="entry name" value="DNA/RNA_pol_sf"/>
</dbReference>
<keyword evidence="3" id="KW-0548">Nucleotidyltransferase</keyword>
<evidence type="ECO:0000256" key="4">
    <source>
        <dbReference type="ARBA" id="ARBA00022722"/>
    </source>
</evidence>
<evidence type="ECO:0000256" key="3">
    <source>
        <dbReference type="ARBA" id="ARBA00022695"/>
    </source>
</evidence>
<dbReference type="Proteomes" id="UP000005204">
    <property type="component" value="Unassembled WGS sequence"/>
</dbReference>
<dbReference type="Pfam" id="PF17921">
    <property type="entry name" value="Integrase_H2C2"/>
    <property type="match status" value="1"/>
</dbReference>
<dbReference type="EnsemblMetazoa" id="XM_038014203.1">
    <property type="protein sequence ID" value="XP_037870131.1"/>
    <property type="gene ID" value="LOC119629174"/>
</dbReference>
<dbReference type="Pfam" id="PF00665">
    <property type="entry name" value="rve"/>
    <property type="match status" value="1"/>
</dbReference>
<dbReference type="InterPro" id="IPR043128">
    <property type="entry name" value="Rev_trsase/Diguanyl_cyclase"/>
</dbReference>
<evidence type="ECO:0000256" key="5">
    <source>
        <dbReference type="ARBA" id="ARBA00022759"/>
    </source>
</evidence>
<dbReference type="InterPro" id="IPR055469">
    <property type="entry name" value="DUF7041"/>
</dbReference>
<name>A0A8R2QY15_BOMMO</name>
<dbReference type="Gene3D" id="1.10.340.70">
    <property type="match status" value="1"/>
</dbReference>
<dbReference type="AlphaFoldDB" id="A0A8R2QY15"/>
<feature type="domain" description="Peptidase A2" evidence="9">
    <location>
        <begin position="294"/>
        <end position="367"/>
    </location>
</feature>
<dbReference type="SUPFAM" id="SSF50630">
    <property type="entry name" value="Acid proteases"/>
    <property type="match status" value="1"/>
</dbReference>
<evidence type="ECO:0000256" key="7">
    <source>
        <dbReference type="ARBA" id="ARBA00023268"/>
    </source>
</evidence>
<dbReference type="GO" id="GO:0006508">
    <property type="term" value="P:proteolysis"/>
    <property type="evidence" value="ECO:0007669"/>
    <property type="project" value="InterPro"/>
</dbReference>
<dbReference type="InterPro" id="IPR036397">
    <property type="entry name" value="RNaseH_sf"/>
</dbReference>
<dbReference type="Pfam" id="PF23055">
    <property type="entry name" value="DUF7041"/>
    <property type="match status" value="1"/>
</dbReference>
<dbReference type="InterPro" id="IPR012337">
    <property type="entry name" value="RNaseH-like_sf"/>
</dbReference>
<dbReference type="Pfam" id="PF00078">
    <property type="entry name" value="RVT_1"/>
    <property type="match status" value="1"/>
</dbReference>
<dbReference type="GO" id="GO:0003676">
    <property type="term" value="F:nucleic acid binding"/>
    <property type="evidence" value="ECO:0007669"/>
    <property type="project" value="InterPro"/>
</dbReference>